<dbReference type="GO" id="GO:0003700">
    <property type="term" value="F:DNA-binding transcription factor activity"/>
    <property type="evidence" value="ECO:0007669"/>
    <property type="project" value="InterPro"/>
</dbReference>
<name>A0A1C3UV90_9HYPH</name>
<feature type="transmembrane region" description="Helical" evidence="5">
    <location>
        <begin position="74"/>
        <end position="93"/>
    </location>
</feature>
<dbReference type="PANTHER" id="PTHR43280:SF29">
    <property type="entry name" value="ARAC-FAMILY TRANSCRIPTIONAL REGULATOR"/>
    <property type="match status" value="1"/>
</dbReference>
<dbReference type="InterPro" id="IPR018060">
    <property type="entry name" value="HTH_AraC"/>
</dbReference>
<evidence type="ECO:0000313" key="8">
    <source>
        <dbReference type="Proteomes" id="UP000186228"/>
    </source>
</evidence>
<reference evidence="8" key="1">
    <citation type="submission" date="2016-08" db="EMBL/GenBank/DDBJ databases">
        <authorList>
            <person name="Varghese N."/>
            <person name="Submissions Spin"/>
        </authorList>
    </citation>
    <scope>NUCLEOTIDE SEQUENCE [LARGE SCALE GENOMIC DNA]</scope>
    <source>
        <strain evidence="8">CCBAU 57015</strain>
    </source>
</reference>
<keyword evidence="5" id="KW-0812">Transmembrane</keyword>
<dbReference type="EMBL" id="FMAC01000003">
    <property type="protein sequence ID" value="SCB19433.1"/>
    <property type="molecule type" value="Genomic_DNA"/>
</dbReference>
<dbReference type="STRING" id="52131.GA0061100_103308"/>
<evidence type="ECO:0000256" key="5">
    <source>
        <dbReference type="SAM" id="Phobius"/>
    </source>
</evidence>
<dbReference type="Pfam" id="PF12833">
    <property type="entry name" value="HTH_18"/>
    <property type="match status" value="1"/>
</dbReference>
<gene>
    <name evidence="7" type="ORF">GA0061100_103308</name>
</gene>
<dbReference type="SUPFAM" id="SSF46689">
    <property type="entry name" value="Homeodomain-like"/>
    <property type="match status" value="1"/>
</dbReference>
<dbReference type="PANTHER" id="PTHR43280">
    <property type="entry name" value="ARAC-FAMILY TRANSCRIPTIONAL REGULATOR"/>
    <property type="match status" value="1"/>
</dbReference>
<evidence type="ECO:0000256" key="2">
    <source>
        <dbReference type="ARBA" id="ARBA00023125"/>
    </source>
</evidence>
<dbReference type="AlphaFoldDB" id="A0A1C3UV90"/>
<feature type="transmembrane region" description="Helical" evidence="5">
    <location>
        <begin position="201"/>
        <end position="221"/>
    </location>
</feature>
<dbReference type="GO" id="GO:0043565">
    <property type="term" value="F:sequence-specific DNA binding"/>
    <property type="evidence" value="ECO:0007669"/>
    <property type="project" value="InterPro"/>
</dbReference>
<evidence type="ECO:0000259" key="6">
    <source>
        <dbReference type="PROSITE" id="PS01124"/>
    </source>
</evidence>
<dbReference type="Gene3D" id="1.10.10.60">
    <property type="entry name" value="Homeodomain-like"/>
    <property type="match status" value="1"/>
</dbReference>
<feature type="domain" description="HTH araC/xylS-type" evidence="6">
    <location>
        <begin position="247"/>
        <end position="348"/>
    </location>
</feature>
<dbReference type="InterPro" id="IPR009057">
    <property type="entry name" value="Homeodomain-like_sf"/>
</dbReference>
<keyword evidence="3" id="KW-0804">Transcription</keyword>
<evidence type="ECO:0000256" key="4">
    <source>
        <dbReference type="SAM" id="MobiDB-lite"/>
    </source>
</evidence>
<evidence type="ECO:0000256" key="1">
    <source>
        <dbReference type="ARBA" id="ARBA00023015"/>
    </source>
</evidence>
<dbReference type="PROSITE" id="PS01124">
    <property type="entry name" value="HTH_ARAC_FAMILY_2"/>
    <property type="match status" value="1"/>
</dbReference>
<keyword evidence="1" id="KW-0805">Transcription regulation</keyword>
<feature type="transmembrane region" description="Helical" evidence="5">
    <location>
        <begin position="131"/>
        <end position="148"/>
    </location>
</feature>
<dbReference type="Proteomes" id="UP000186228">
    <property type="component" value="Unassembled WGS sequence"/>
</dbReference>
<proteinExistence type="predicted"/>
<evidence type="ECO:0000313" key="7">
    <source>
        <dbReference type="EMBL" id="SCB19433.1"/>
    </source>
</evidence>
<sequence length="362" mass="39607">MIGDTYLRQSLMIRSMLFIPFPFVIAILLIVLLAVVRTRDDEAPPNLPFQALILLGAFQSTLSGLRWGYAVQPVMYVMPVAAAMVPPLAYLGVSRLARKSSLSPIQQICLHGLPAGLIVVLIALWRDAIDIAIVLTDVGYAAAILLLMRSGTDALRLAPFENAGPTYRAILFAASALLLSAAVDIFIWLDLAWAGGEYALKVITFGNLAALAVLAAAAAAASRSHAPVDRVEAVRPPEILQDSQTLAAVQALMKDRHAYRDVDLNLDRLARKLAIPARQISAAINRATGKNVSQYVNEYRIAEACTLLAETDDPVTEIMFEVGFQTKSNFNREFRRVTDTTPLEWRDRSRRPSKSTPVQKAD</sequence>
<keyword evidence="5" id="KW-0472">Membrane</keyword>
<accession>A0A1C3UV90</accession>
<keyword evidence="5" id="KW-1133">Transmembrane helix</keyword>
<feature type="transmembrane region" description="Helical" evidence="5">
    <location>
        <begin position="105"/>
        <end position="125"/>
    </location>
</feature>
<feature type="region of interest" description="Disordered" evidence="4">
    <location>
        <begin position="343"/>
        <end position="362"/>
    </location>
</feature>
<organism evidence="7 8">
    <name type="scientific">Rhizobium hainanense</name>
    <dbReference type="NCBI Taxonomy" id="52131"/>
    <lineage>
        <taxon>Bacteria</taxon>
        <taxon>Pseudomonadati</taxon>
        <taxon>Pseudomonadota</taxon>
        <taxon>Alphaproteobacteria</taxon>
        <taxon>Hyphomicrobiales</taxon>
        <taxon>Rhizobiaceae</taxon>
        <taxon>Rhizobium/Agrobacterium group</taxon>
        <taxon>Rhizobium</taxon>
    </lineage>
</organism>
<keyword evidence="8" id="KW-1185">Reference proteome</keyword>
<dbReference type="SMART" id="SM00342">
    <property type="entry name" value="HTH_ARAC"/>
    <property type="match status" value="1"/>
</dbReference>
<protein>
    <submittedName>
        <fullName evidence="7">AraC-type DNA-binding protein</fullName>
    </submittedName>
</protein>
<keyword evidence="2 7" id="KW-0238">DNA-binding</keyword>
<feature type="transmembrane region" description="Helical" evidence="5">
    <location>
        <begin position="12"/>
        <end position="35"/>
    </location>
</feature>
<evidence type="ECO:0000256" key="3">
    <source>
        <dbReference type="ARBA" id="ARBA00023163"/>
    </source>
</evidence>
<feature type="transmembrane region" description="Helical" evidence="5">
    <location>
        <begin position="169"/>
        <end position="189"/>
    </location>
</feature>